<evidence type="ECO:0000313" key="1">
    <source>
        <dbReference type="EnsemblProtists" id="HpaP814503"/>
    </source>
</evidence>
<dbReference type="EMBL" id="ABWE02004739">
    <property type="status" value="NOT_ANNOTATED_CDS"/>
    <property type="molecule type" value="Genomic_DNA"/>
</dbReference>
<dbReference type="Proteomes" id="UP000011713">
    <property type="component" value="Unassembled WGS sequence"/>
</dbReference>
<reference evidence="1" key="2">
    <citation type="submission" date="2015-06" db="UniProtKB">
        <authorList>
            <consortium name="EnsemblProtists"/>
        </authorList>
    </citation>
    <scope>IDENTIFICATION</scope>
    <source>
        <strain evidence="1">Emoy2</strain>
    </source>
</reference>
<sequence>MSCIPVETTNLDQRRPIWRSRASRSKHVGVSVTIPLSSRSVGTVSTCLENLAAPSLHSVSLGFCCRSSVDITTLLTFLLSVPMFAPAR</sequence>
<dbReference type="VEuPathDB" id="FungiDB:HpaG814503"/>
<reference evidence="2" key="1">
    <citation type="journal article" date="2010" name="Science">
        <title>Signatures of adaptation to obligate biotrophy in the Hyaloperonospora arabidopsidis genome.</title>
        <authorList>
            <person name="Baxter L."/>
            <person name="Tripathy S."/>
            <person name="Ishaque N."/>
            <person name="Boot N."/>
            <person name="Cabral A."/>
            <person name="Kemen E."/>
            <person name="Thines M."/>
            <person name="Ah-Fong A."/>
            <person name="Anderson R."/>
            <person name="Badejoko W."/>
            <person name="Bittner-Eddy P."/>
            <person name="Boore J.L."/>
            <person name="Chibucos M.C."/>
            <person name="Coates M."/>
            <person name="Dehal P."/>
            <person name="Delehaunty K."/>
            <person name="Dong S."/>
            <person name="Downton P."/>
            <person name="Dumas B."/>
            <person name="Fabro G."/>
            <person name="Fronick C."/>
            <person name="Fuerstenberg S.I."/>
            <person name="Fulton L."/>
            <person name="Gaulin E."/>
            <person name="Govers F."/>
            <person name="Hughes L."/>
            <person name="Humphray S."/>
            <person name="Jiang R.H."/>
            <person name="Judelson H."/>
            <person name="Kamoun S."/>
            <person name="Kyung K."/>
            <person name="Meijer H."/>
            <person name="Minx P."/>
            <person name="Morris P."/>
            <person name="Nelson J."/>
            <person name="Phuntumart V."/>
            <person name="Qutob D."/>
            <person name="Rehmany A."/>
            <person name="Rougon-Cardoso A."/>
            <person name="Ryden P."/>
            <person name="Torto-Alalibo T."/>
            <person name="Studholme D."/>
            <person name="Wang Y."/>
            <person name="Win J."/>
            <person name="Wood J."/>
            <person name="Clifton S.W."/>
            <person name="Rogers J."/>
            <person name="Van den Ackerveken G."/>
            <person name="Jones J.D."/>
            <person name="McDowell J.M."/>
            <person name="Beynon J."/>
            <person name="Tyler B.M."/>
        </authorList>
    </citation>
    <scope>NUCLEOTIDE SEQUENCE [LARGE SCALE GENOMIC DNA]</scope>
    <source>
        <strain evidence="2">Emoy2</strain>
    </source>
</reference>
<accession>M4C5X4</accession>
<dbReference type="InParanoid" id="M4C5X4"/>
<dbReference type="EnsemblProtists" id="HpaT814503">
    <property type="protein sequence ID" value="HpaP814503"/>
    <property type="gene ID" value="HpaG814503"/>
</dbReference>
<proteinExistence type="predicted"/>
<protein>
    <submittedName>
        <fullName evidence="1">Uncharacterized protein</fullName>
    </submittedName>
</protein>
<keyword evidence="2" id="KW-1185">Reference proteome</keyword>
<dbReference type="HOGENOM" id="CLU_2473771_0_0_1"/>
<name>M4C5X4_HYAAE</name>
<evidence type="ECO:0000313" key="2">
    <source>
        <dbReference type="Proteomes" id="UP000011713"/>
    </source>
</evidence>
<dbReference type="AlphaFoldDB" id="M4C5X4"/>
<organism evidence="1 2">
    <name type="scientific">Hyaloperonospora arabidopsidis (strain Emoy2)</name>
    <name type="common">Downy mildew agent</name>
    <name type="synonym">Peronospora arabidopsidis</name>
    <dbReference type="NCBI Taxonomy" id="559515"/>
    <lineage>
        <taxon>Eukaryota</taxon>
        <taxon>Sar</taxon>
        <taxon>Stramenopiles</taxon>
        <taxon>Oomycota</taxon>
        <taxon>Peronosporomycetes</taxon>
        <taxon>Peronosporales</taxon>
        <taxon>Peronosporaceae</taxon>
        <taxon>Hyaloperonospora</taxon>
    </lineage>
</organism>